<protein>
    <submittedName>
        <fullName evidence="2">HDOD domain-containing protein</fullName>
    </submittedName>
</protein>
<dbReference type="InterPro" id="IPR052340">
    <property type="entry name" value="RNase_Y/CdgJ"/>
</dbReference>
<evidence type="ECO:0000259" key="1">
    <source>
        <dbReference type="PROSITE" id="PS51833"/>
    </source>
</evidence>
<dbReference type="PROSITE" id="PS51833">
    <property type="entry name" value="HDOD"/>
    <property type="match status" value="1"/>
</dbReference>
<evidence type="ECO:0000313" key="3">
    <source>
        <dbReference type="Proteomes" id="UP001241056"/>
    </source>
</evidence>
<dbReference type="Gene3D" id="1.10.3210.10">
    <property type="entry name" value="Hypothetical protein af1432"/>
    <property type="match status" value="1"/>
</dbReference>
<dbReference type="SUPFAM" id="SSF109604">
    <property type="entry name" value="HD-domain/PDEase-like"/>
    <property type="match status" value="1"/>
</dbReference>
<dbReference type="RefSeq" id="WP_289409830.1">
    <property type="nucleotide sequence ID" value="NZ_JAUCDY010000002.1"/>
</dbReference>
<dbReference type="PANTHER" id="PTHR33525:SF3">
    <property type="entry name" value="RIBONUCLEASE Y"/>
    <property type="match status" value="1"/>
</dbReference>
<accession>A0ABT7SLZ6</accession>
<dbReference type="InterPro" id="IPR013976">
    <property type="entry name" value="HDOD"/>
</dbReference>
<name>A0ABT7SLZ6_9GAMM</name>
<keyword evidence="3" id="KW-1185">Reference proteome</keyword>
<gene>
    <name evidence="2" type="ORF">QEZ41_02625</name>
</gene>
<evidence type="ECO:0000313" key="2">
    <source>
        <dbReference type="EMBL" id="MDM7857176.1"/>
    </source>
</evidence>
<organism evidence="2 3">
    <name type="scientific">Thiopseudomonas acetoxidans</name>
    <dbReference type="NCBI Taxonomy" id="3041622"/>
    <lineage>
        <taxon>Bacteria</taxon>
        <taxon>Pseudomonadati</taxon>
        <taxon>Pseudomonadota</taxon>
        <taxon>Gammaproteobacteria</taxon>
        <taxon>Pseudomonadales</taxon>
        <taxon>Pseudomonadaceae</taxon>
        <taxon>Thiopseudomonas</taxon>
    </lineage>
</organism>
<feature type="domain" description="HDOD" evidence="1">
    <location>
        <begin position="23"/>
        <end position="211"/>
    </location>
</feature>
<reference evidence="2 3" key="1">
    <citation type="submission" date="2023-06" db="EMBL/GenBank/DDBJ databases">
        <title>Thiopseudomonas sp. CY1220 draft genome sequence.</title>
        <authorList>
            <person name="Zhao G."/>
            <person name="An M."/>
        </authorList>
    </citation>
    <scope>NUCLEOTIDE SEQUENCE [LARGE SCALE GENOMIC DNA]</scope>
    <source>
        <strain evidence="2 3">CY1220</strain>
    </source>
</reference>
<dbReference type="Proteomes" id="UP001241056">
    <property type="component" value="Unassembled WGS sequence"/>
</dbReference>
<comment type="caution">
    <text evidence="2">The sequence shown here is derived from an EMBL/GenBank/DDBJ whole genome shotgun (WGS) entry which is preliminary data.</text>
</comment>
<sequence>MAFLIEQVYSDIIQAINSDELVLPTLPEVALRVREAAQDPDIEINCLGKIIATDAGLSARVIKVVNSPLLRSSKEITDLNMAISRLGLSYTSNLALGLAMEQMFQATNELVDNKLREVWARSTEVAGISHALCRHFTRLKPDQATLAGLVHQIGILPVLTYAEERDSRLLQDASTLQKIIDRLHPLIGRRILEAWDFPAAIVEVPNEYLNFERVSEQPDYVDIVQVATLQIHANTNHPLAEVDWTTVDAFNKLGLDVRQKLEDDDEDLNEAMEAAMQMLQS</sequence>
<proteinExistence type="predicted"/>
<dbReference type="PANTHER" id="PTHR33525">
    <property type="match status" value="1"/>
</dbReference>
<dbReference type="Pfam" id="PF08668">
    <property type="entry name" value="HDOD"/>
    <property type="match status" value="1"/>
</dbReference>
<dbReference type="EMBL" id="JAUCDY010000002">
    <property type="protein sequence ID" value="MDM7857176.1"/>
    <property type="molecule type" value="Genomic_DNA"/>
</dbReference>